<reference evidence="3 4" key="1">
    <citation type="submission" date="2018-03" db="EMBL/GenBank/DDBJ databases">
        <authorList>
            <person name="Keele B.F."/>
        </authorList>
    </citation>
    <scope>NUCLEOTIDE SEQUENCE [LARGE SCALE GENOMIC DNA]</scope>
    <source>
        <strain evidence="3 4">CECT 8626</strain>
    </source>
</reference>
<dbReference type="Proteomes" id="UP000244924">
    <property type="component" value="Unassembled WGS sequence"/>
</dbReference>
<dbReference type="Gene3D" id="3.90.230.10">
    <property type="entry name" value="Creatinase/methionine aminopeptidase superfamily"/>
    <property type="match status" value="1"/>
</dbReference>
<dbReference type="Pfam" id="PF00557">
    <property type="entry name" value="Peptidase_M24"/>
    <property type="match status" value="1"/>
</dbReference>
<dbReference type="SUPFAM" id="SSF53092">
    <property type="entry name" value="Creatinase/prolidase N-terminal domain"/>
    <property type="match status" value="1"/>
</dbReference>
<dbReference type="Gene3D" id="3.40.350.10">
    <property type="entry name" value="Creatinase/prolidase N-terminal domain"/>
    <property type="match status" value="1"/>
</dbReference>
<dbReference type="SUPFAM" id="SSF55920">
    <property type="entry name" value="Creatinase/aminopeptidase"/>
    <property type="match status" value="1"/>
</dbReference>
<proteinExistence type="predicted"/>
<feature type="domain" description="Peptidase M24" evidence="1">
    <location>
        <begin position="180"/>
        <end position="381"/>
    </location>
</feature>
<accession>A0A2R8B3V9</accession>
<dbReference type="InterPro" id="IPR000587">
    <property type="entry name" value="Creatinase_N"/>
</dbReference>
<evidence type="ECO:0000313" key="3">
    <source>
        <dbReference type="EMBL" id="SPH17275.1"/>
    </source>
</evidence>
<gene>
    <name evidence="3" type="ORF">DEA8626_00791</name>
</gene>
<dbReference type="EC" id="3.4.-.-" evidence="3"/>
<keyword evidence="3" id="KW-0378">Hydrolase</keyword>
<dbReference type="PANTHER" id="PTHR46112">
    <property type="entry name" value="AMINOPEPTIDASE"/>
    <property type="match status" value="1"/>
</dbReference>
<dbReference type="InterPro" id="IPR050659">
    <property type="entry name" value="Peptidase_M24B"/>
</dbReference>
<sequence length="403" mass="44757">MRAAIRERFRKALRRDGVDVYIACTPSNFHYLSGYQSAFIDLSWQMSGTDLVVLFADSSHDPAVVVSEYSEQDARHATDIADIRTYPMWTENRDFRTVAGPRGAVVERPEQYDAEAIFALVSKIVTERGLVSPVVGSDLSLMKHETFMALERAFLGHRLVDCRQIAYRVRSIKEPGEISSLRKAARLFDIGVARTVDKIKEGLTAADLQVIFEAALRDAVRCDPELGPFDKTFFFPHLGTGESQIVRRGDIIKLDCGVRVNGYWSDGCRHFSLGPPSAEQLLVHDALRAGFDAALVLIRPGARVRDVFEAAITAVRKNGLPNYSRGHVGHSIGLDDQTEEPPFLGPNDTELSENMMICLELPYYPPDLGGFNIEDMLMVTATGPEALTQLDRGLVELPCHETS</sequence>
<protein>
    <submittedName>
        <fullName evidence="3">Putative peptidase</fullName>
        <ecNumber evidence="3">3.4.-.-</ecNumber>
    </submittedName>
</protein>
<evidence type="ECO:0000259" key="2">
    <source>
        <dbReference type="Pfam" id="PF01321"/>
    </source>
</evidence>
<evidence type="ECO:0000259" key="1">
    <source>
        <dbReference type="Pfam" id="PF00557"/>
    </source>
</evidence>
<dbReference type="InterPro" id="IPR029149">
    <property type="entry name" value="Creatin/AminoP/Spt16_N"/>
</dbReference>
<dbReference type="EMBL" id="OMOQ01000001">
    <property type="protein sequence ID" value="SPH17275.1"/>
    <property type="molecule type" value="Genomic_DNA"/>
</dbReference>
<dbReference type="GO" id="GO:0016787">
    <property type="term" value="F:hydrolase activity"/>
    <property type="evidence" value="ECO:0007669"/>
    <property type="project" value="UniProtKB-KW"/>
</dbReference>
<dbReference type="InterPro" id="IPR036005">
    <property type="entry name" value="Creatinase/aminopeptidase-like"/>
</dbReference>
<dbReference type="Pfam" id="PF01321">
    <property type="entry name" value="Creatinase_N"/>
    <property type="match status" value="1"/>
</dbReference>
<keyword evidence="4" id="KW-1185">Reference proteome</keyword>
<name>A0A2R8B3V9_9RHOB</name>
<dbReference type="CDD" id="cd01066">
    <property type="entry name" value="APP_MetAP"/>
    <property type="match status" value="1"/>
</dbReference>
<dbReference type="RefSeq" id="WP_181366351.1">
    <property type="nucleotide sequence ID" value="NZ_OMOQ01000001.1"/>
</dbReference>
<organism evidence="3 4">
    <name type="scientific">Albidovulum aquaemixtae</name>
    <dbReference type="NCBI Taxonomy" id="1542388"/>
    <lineage>
        <taxon>Bacteria</taxon>
        <taxon>Pseudomonadati</taxon>
        <taxon>Pseudomonadota</taxon>
        <taxon>Alphaproteobacteria</taxon>
        <taxon>Rhodobacterales</taxon>
        <taxon>Paracoccaceae</taxon>
        <taxon>Albidovulum</taxon>
    </lineage>
</organism>
<dbReference type="AlphaFoldDB" id="A0A2R8B3V9"/>
<dbReference type="InterPro" id="IPR000994">
    <property type="entry name" value="Pept_M24"/>
</dbReference>
<dbReference type="PANTHER" id="PTHR46112:SF2">
    <property type="entry name" value="XAA-PRO AMINOPEPTIDASE P-RELATED"/>
    <property type="match status" value="1"/>
</dbReference>
<evidence type="ECO:0000313" key="4">
    <source>
        <dbReference type="Proteomes" id="UP000244924"/>
    </source>
</evidence>
<feature type="domain" description="Creatinase N-terminal" evidence="2">
    <location>
        <begin position="6"/>
        <end position="172"/>
    </location>
</feature>